<gene>
    <name evidence="2" type="ORF">ZT1E4_G11953</name>
</gene>
<accession>A0A2H1H9Z5</accession>
<evidence type="ECO:0000313" key="3">
    <source>
        <dbReference type="Proteomes" id="UP000245764"/>
    </source>
</evidence>
<reference evidence="3" key="1">
    <citation type="submission" date="2017-05" db="EMBL/GenBank/DDBJ databases">
        <authorList>
            <person name="Song R."/>
            <person name="Chenine A.L."/>
            <person name="Ruprecht R.M."/>
        </authorList>
    </citation>
    <scope>NUCLEOTIDE SEQUENCE [LARGE SCALE GENOMIC DNA]</scope>
</reference>
<name>A0A2H1H9Z5_ZYMTR</name>
<evidence type="ECO:0000313" key="2">
    <source>
        <dbReference type="EMBL" id="SMR62637.1"/>
    </source>
</evidence>
<organism evidence="2 3">
    <name type="scientific">Zymoseptoria tritici ST99CH_1E4</name>
    <dbReference type="NCBI Taxonomy" id="1276532"/>
    <lineage>
        <taxon>Eukaryota</taxon>
        <taxon>Fungi</taxon>
        <taxon>Dikarya</taxon>
        <taxon>Ascomycota</taxon>
        <taxon>Pezizomycotina</taxon>
        <taxon>Dothideomycetes</taxon>
        <taxon>Dothideomycetidae</taxon>
        <taxon>Mycosphaerellales</taxon>
        <taxon>Mycosphaerellaceae</taxon>
        <taxon>Zymoseptoria</taxon>
    </lineage>
</organism>
<dbReference type="Proteomes" id="UP000245764">
    <property type="component" value="Chromosome 20"/>
</dbReference>
<protein>
    <submittedName>
        <fullName evidence="2">Uncharacterized protein</fullName>
    </submittedName>
</protein>
<feature type="region of interest" description="Disordered" evidence="1">
    <location>
        <begin position="216"/>
        <end position="244"/>
    </location>
</feature>
<feature type="compositionally biased region" description="Polar residues" evidence="1">
    <location>
        <begin position="32"/>
        <end position="70"/>
    </location>
</feature>
<sequence>MEVASAVHRDSGIPDGLRVMSEQDALSNSKAMTLTEPSNADQRIDSSTISQEGSTGRKNSTAQENSTLATATRPYAIRPAFDTDRTTRALQNLLFNKKIWRECRKVLELQASTLQVLKRWLSKPPPIPGIGSSADTRNAVVAIGNSNAHQLALMAFVLGFELAEVQAKVKTIDDRMQTEIREGKQMAAECDKVRDTFGRMEHAIKRKMNAVQRELDWEQDEQEEHPPTIPSLDSRQRRRQRQRA</sequence>
<dbReference type="EMBL" id="LT854271">
    <property type="protein sequence ID" value="SMR62637.1"/>
    <property type="molecule type" value="Genomic_DNA"/>
</dbReference>
<dbReference type="AlphaFoldDB" id="A0A2H1H9Z5"/>
<evidence type="ECO:0000256" key="1">
    <source>
        <dbReference type="SAM" id="MobiDB-lite"/>
    </source>
</evidence>
<feature type="region of interest" description="Disordered" evidence="1">
    <location>
        <begin position="32"/>
        <end position="71"/>
    </location>
</feature>
<proteinExistence type="predicted"/>